<sequence>MNTHPKDEELIKAYLETNNPKCFDILYNRYATKVYRRCLSLTKDPDQAQDFTQDVFVRVLANLEQFKVKSTFSTWLYSITYNYCMDQIRRSGRTPLVPLEDYHYHTVTDTDDAWLIEMHHQTLHQALKTMQPEEVQVLRLKYEKGLEIGEIARMINVRDSAVKMRLKRTRDKLRRKCLAMAA</sequence>
<dbReference type="Pfam" id="PF08281">
    <property type="entry name" value="Sigma70_r4_2"/>
    <property type="match status" value="1"/>
</dbReference>
<dbReference type="SUPFAM" id="SSF88659">
    <property type="entry name" value="Sigma3 and sigma4 domains of RNA polymerase sigma factors"/>
    <property type="match status" value="1"/>
</dbReference>
<dbReference type="InterPro" id="IPR014284">
    <property type="entry name" value="RNA_pol_sigma-70_dom"/>
</dbReference>
<dbReference type="Gene3D" id="1.10.10.10">
    <property type="entry name" value="Winged helix-like DNA-binding domain superfamily/Winged helix DNA-binding domain"/>
    <property type="match status" value="1"/>
</dbReference>
<evidence type="ECO:0000256" key="5">
    <source>
        <dbReference type="ARBA" id="ARBA00023163"/>
    </source>
</evidence>
<dbReference type="Gene3D" id="1.10.1740.10">
    <property type="match status" value="1"/>
</dbReference>
<keyword evidence="9" id="KW-1185">Reference proteome</keyword>
<dbReference type="SUPFAM" id="SSF88946">
    <property type="entry name" value="Sigma2 domain of RNA polymerase sigma factors"/>
    <property type="match status" value="1"/>
</dbReference>
<keyword evidence="5" id="KW-0804">Transcription</keyword>
<gene>
    <name evidence="8" type="ORF">GCM10023187_57530</name>
</gene>
<keyword evidence="4" id="KW-0238">DNA-binding</keyword>
<keyword evidence="3" id="KW-0731">Sigma factor</keyword>
<evidence type="ECO:0000313" key="8">
    <source>
        <dbReference type="EMBL" id="GAA4421557.1"/>
    </source>
</evidence>
<dbReference type="PANTHER" id="PTHR43133">
    <property type="entry name" value="RNA POLYMERASE ECF-TYPE SIGMA FACTO"/>
    <property type="match status" value="1"/>
</dbReference>
<dbReference type="PANTHER" id="PTHR43133:SF8">
    <property type="entry name" value="RNA POLYMERASE SIGMA FACTOR HI_1459-RELATED"/>
    <property type="match status" value="1"/>
</dbReference>
<evidence type="ECO:0000256" key="3">
    <source>
        <dbReference type="ARBA" id="ARBA00023082"/>
    </source>
</evidence>
<dbReference type="InterPro" id="IPR036388">
    <property type="entry name" value="WH-like_DNA-bd_sf"/>
</dbReference>
<reference evidence="9" key="1">
    <citation type="journal article" date="2019" name="Int. J. Syst. Evol. Microbiol.">
        <title>The Global Catalogue of Microorganisms (GCM) 10K type strain sequencing project: providing services to taxonomists for standard genome sequencing and annotation.</title>
        <authorList>
            <consortium name="The Broad Institute Genomics Platform"/>
            <consortium name="The Broad Institute Genome Sequencing Center for Infectious Disease"/>
            <person name="Wu L."/>
            <person name="Ma J."/>
        </authorList>
    </citation>
    <scope>NUCLEOTIDE SEQUENCE [LARGE SCALE GENOMIC DNA]</scope>
    <source>
        <strain evidence="9">JCM 17925</strain>
    </source>
</reference>
<organism evidence="8 9">
    <name type="scientific">Nibrella viscosa</name>
    <dbReference type="NCBI Taxonomy" id="1084524"/>
    <lineage>
        <taxon>Bacteria</taxon>
        <taxon>Pseudomonadati</taxon>
        <taxon>Bacteroidota</taxon>
        <taxon>Cytophagia</taxon>
        <taxon>Cytophagales</taxon>
        <taxon>Spirosomataceae</taxon>
        <taxon>Nibrella</taxon>
    </lineage>
</organism>
<dbReference type="InterPro" id="IPR013324">
    <property type="entry name" value="RNA_pol_sigma_r3/r4-like"/>
</dbReference>
<feature type="domain" description="RNA polymerase sigma factor 70 region 4 type 2" evidence="7">
    <location>
        <begin position="121"/>
        <end position="173"/>
    </location>
</feature>
<keyword evidence="2" id="KW-0805">Transcription regulation</keyword>
<dbReference type="Pfam" id="PF04542">
    <property type="entry name" value="Sigma70_r2"/>
    <property type="match status" value="1"/>
</dbReference>
<protein>
    <submittedName>
        <fullName evidence="8">RNA polymerase sigma factor</fullName>
    </submittedName>
</protein>
<name>A0ABP8L4J9_9BACT</name>
<dbReference type="NCBIfam" id="TIGR02937">
    <property type="entry name" value="sigma70-ECF"/>
    <property type="match status" value="1"/>
</dbReference>
<comment type="similarity">
    <text evidence="1">Belongs to the sigma-70 factor family. ECF subfamily.</text>
</comment>
<dbReference type="RefSeq" id="WP_345271599.1">
    <property type="nucleotide sequence ID" value="NZ_BAABHB010000028.1"/>
</dbReference>
<dbReference type="Proteomes" id="UP001500936">
    <property type="component" value="Unassembled WGS sequence"/>
</dbReference>
<dbReference type="InterPro" id="IPR007627">
    <property type="entry name" value="RNA_pol_sigma70_r2"/>
</dbReference>
<comment type="caution">
    <text evidence="8">The sequence shown here is derived from an EMBL/GenBank/DDBJ whole genome shotgun (WGS) entry which is preliminary data.</text>
</comment>
<proteinExistence type="inferred from homology"/>
<evidence type="ECO:0000313" key="9">
    <source>
        <dbReference type="Proteomes" id="UP001500936"/>
    </source>
</evidence>
<dbReference type="CDD" id="cd06171">
    <property type="entry name" value="Sigma70_r4"/>
    <property type="match status" value="1"/>
</dbReference>
<dbReference type="InterPro" id="IPR039425">
    <property type="entry name" value="RNA_pol_sigma-70-like"/>
</dbReference>
<dbReference type="InterPro" id="IPR013325">
    <property type="entry name" value="RNA_pol_sigma_r2"/>
</dbReference>
<evidence type="ECO:0000256" key="4">
    <source>
        <dbReference type="ARBA" id="ARBA00023125"/>
    </source>
</evidence>
<accession>A0ABP8L4J9</accession>
<feature type="domain" description="RNA polymerase sigma-70 region 2" evidence="6">
    <location>
        <begin position="26"/>
        <end position="94"/>
    </location>
</feature>
<evidence type="ECO:0000256" key="1">
    <source>
        <dbReference type="ARBA" id="ARBA00010641"/>
    </source>
</evidence>
<dbReference type="InterPro" id="IPR013249">
    <property type="entry name" value="RNA_pol_sigma70_r4_t2"/>
</dbReference>
<evidence type="ECO:0000259" key="6">
    <source>
        <dbReference type="Pfam" id="PF04542"/>
    </source>
</evidence>
<dbReference type="EMBL" id="BAABHB010000028">
    <property type="protein sequence ID" value="GAA4421557.1"/>
    <property type="molecule type" value="Genomic_DNA"/>
</dbReference>
<evidence type="ECO:0000256" key="2">
    <source>
        <dbReference type="ARBA" id="ARBA00023015"/>
    </source>
</evidence>
<evidence type="ECO:0000259" key="7">
    <source>
        <dbReference type="Pfam" id="PF08281"/>
    </source>
</evidence>